<dbReference type="AlphaFoldDB" id="A0A1T5H4J1"/>
<dbReference type="EMBL" id="FUYV01000011">
    <property type="protein sequence ID" value="SKC15597.1"/>
    <property type="molecule type" value="Genomic_DNA"/>
</dbReference>
<evidence type="ECO:0000256" key="1">
    <source>
        <dbReference type="SAM" id="SignalP"/>
    </source>
</evidence>
<name>A0A1T5H4J1_9BACT</name>
<dbReference type="Proteomes" id="UP000191055">
    <property type="component" value="Unassembled WGS sequence"/>
</dbReference>
<keyword evidence="1" id="KW-0732">Signal</keyword>
<evidence type="ECO:0000313" key="3">
    <source>
        <dbReference type="Proteomes" id="UP000191055"/>
    </source>
</evidence>
<organism evidence="2 3">
    <name type="scientific">Alkalitalea saponilacus</name>
    <dbReference type="NCBI Taxonomy" id="889453"/>
    <lineage>
        <taxon>Bacteria</taxon>
        <taxon>Pseudomonadati</taxon>
        <taxon>Bacteroidota</taxon>
        <taxon>Bacteroidia</taxon>
        <taxon>Marinilabiliales</taxon>
        <taxon>Marinilabiliaceae</taxon>
        <taxon>Alkalitalea</taxon>
    </lineage>
</organism>
<dbReference type="STRING" id="889453.SAMN03080601_02081"/>
<reference evidence="2 3" key="1">
    <citation type="submission" date="2017-02" db="EMBL/GenBank/DDBJ databases">
        <authorList>
            <person name="Peterson S.W."/>
        </authorList>
    </citation>
    <scope>NUCLEOTIDE SEQUENCE [LARGE SCALE GENOMIC DNA]</scope>
    <source>
        <strain evidence="2 3">DSM 24412</strain>
    </source>
</reference>
<dbReference type="OrthoDB" id="713689at2"/>
<evidence type="ECO:0000313" key="2">
    <source>
        <dbReference type="EMBL" id="SKC15597.1"/>
    </source>
</evidence>
<dbReference type="KEGG" id="asx:CDL62_17915"/>
<keyword evidence="3" id="KW-1185">Reference proteome</keyword>
<dbReference type="RefSeq" id="WP_079557804.1">
    <property type="nucleotide sequence ID" value="NZ_CP021904.1"/>
</dbReference>
<proteinExistence type="predicted"/>
<gene>
    <name evidence="2" type="ORF">SAMN03080601_02081</name>
</gene>
<dbReference type="PROSITE" id="PS51257">
    <property type="entry name" value="PROKAR_LIPOPROTEIN"/>
    <property type="match status" value="1"/>
</dbReference>
<sequence>MSNIKYLILTMFALVLFAACSKEDDVNTIQPEMEDEITISVDVVMDGGKRGVIVEYGWP</sequence>
<feature type="signal peptide" evidence="1">
    <location>
        <begin position="1"/>
        <end position="21"/>
    </location>
</feature>
<accession>A0A1T5H4J1</accession>
<protein>
    <submittedName>
        <fullName evidence="2">Uncharacterized protein</fullName>
    </submittedName>
</protein>
<feature type="chain" id="PRO_5012436896" evidence="1">
    <location>
        <begin position="22"/>
        <end position="59"/>
    </location>
</feature>